<evidence type="ECO:0000256" key="1">
    <source>
        <dbReference type="ARBA" id="ARBA00004141"/>
    </source>
</evidence>
<dbReference type="GO" id="GO:0007166">
    <property type="term" value="P:cell surface receptor signaling pathway"/>
    <property type="evidence" value="ECO:0007669"/>
    <property type="project" value="InterPro"/>
</dbReference>
<evidence type="ECO:0000256" key="6">
    <source>
        <dbReference type="SAM" id="Phobius"/>
    </source>
</evidence>
<evidence type="ECO:0000256" key="2">
    <source>
        <dbReference type="ARBA" id="ARBA00022692"/>
    </source>
</evidence>
<evidence type="ECO:0000313" key="10">
    <source>
        <dbReference type="Ensembl" id="ENSCINP00000030518.1"/>
    </source>
</evidence>
<dbReference type="Ensembl" id="ENSCINT00000031431.1">
    <property type="protein sequence ID" value="ENSCINP00000030518.1"/>
    <property type="gene ID" value="ENSCING00000023035.1"/>
</dbReference>
<evidence type="ECO:0000256" key="7">
    <source>
        <dbReference type="SAM" id="SignalP"/>
    </source>
</evidence>
<reference evidence="10" key="3">
    <citation type="submission" date="2025-08" db="UniProtKB">
        <authorList>
            <consortium name="Ensembl"/>
        </authorList>
    </citation>
    <scope>IDENTIFICATION</scope>
</reference>
<feature type="transmembrane region" description="Helical" evidence="6">
    <location>
        <begin position="640"/>
        <end position="660"/>
    </location>
</feature>
<keyword evidence="2 6" id="KW-0812">Transmembrane</keyword>
<dbReference type="InterPro" id="IPR017981">
    <property type="entry name" value="GPCR_2-like_7TM"/>
</dbReference>
<evidence type="ECO:0000259" key="8">
    <source>
        <dbReference type="PROSITE" id="PS50221"/>
    </source>
</evidence>
<dbReference type="EMBL" id="EAAA01000713">
    <property type="status" value="NOT_ANNOTATED_CDS"/>
    <property type="molecule type" value="Genomic_DNA"/>
</dbReference>
<keyword evidence="4 6" id="KW-0472">Membrane</keyword>
<dbReference type="HOGENOM" id="CLU_415383_0_0_1"/>
<evidence type="ECO:0000259" key="9">
    <source>
        <dbReference type="PROSITE" id="PS50261"/>
    </source>
</evidence>
<dbReference type="InterPro" id="IPR000203">
    <property type="entry name" value="GPS"/>
</dbReference>
<dbReference type="GO" id="GO:0005886">
    <property type="term" value="C:plasma membrane"/>
    <property type="evidence" value="ECO:0000318"/>
    <property type="project" value="GO_Central"/>
</dbReference>
<evidence type="ECO:0000256" key="4">
    <source>
        <dbReference type="ARBA" id="ARBA00023136"/>
    </source>
</evidence>
<keyword evidence="3 6" id="KW-1133">Transmembrane helix</keyword>
<dbReference type="Proteomes" id="UP000008144">
    <property type="component" value="Chromosome 11"/>
</dbReference>
<proteinExistence type="predicted"/>
<dbReference type="Pfam" id="PF01825">
    <property type="entry name" value="GPS"/>
    <property type="match status" value="1"/>
</dbReference>
<dbReference type="EMBL" id="EAAA01000712">
    <property type="status" value="NOT_ANNOTATED_CDS"/>
    <property type="molecule type" value="Genomic_DNA"/>
</dbReference>
<dbReference type="Gene3D" id="2.60.220.50">
    <property type="match status" value="1"/>
</dbReference>
<reference evidence="10" key="4">
    <citation type="submission" date="2025-09" db="UniProtKB">
        <authorList>
            <consortium name="Ensembl"/>
        </authorList>
    </citation>
    <scope>IDENTIFICATION</scope>
</reference>
<evidence type="ECO:0000256" key="3">
    <source>
        <dbReference type="ARBA" id="ARBA00022989"/>
    </source>
</evidence>
<dbReference type="GO" id="GO:0007186">
    <property type="term" value="P:G protein-coupled receptor signaling pathway"/>
    <property type="evidence" value="ECO:0000318"/>
    <property type="project" value="GO_Central"/>
</dbReference>
<sequence>MFPFSLPLILSLLLAEGHCWKANCQQVYNSDLSDPCNLSDHISNIPSCRENVNIYTKYACNKFSDCCWDKAANPPCFKKPVKCYVDLRPEKCIRSPIGGINQIYTGYSADGTRCFVGTLPIVEPRIKKLLRYESNLGFKIPSPKEDLCRSSWTVNVTNIGGGRCSVNLYSISSYVGIPNDTTVNGTVLLDSACIVLSPENHLYAFAFNSSGSKIDKKCMCTVDVWTESSNKYLVDSKQVQNYLKREKNRTTCSQILGIMLWPSWRNRIKPVNFGEVDAVINAFTNLTSIKISDVHKFLDNANVLLDSTKKIASYQFYEGMGNDSGGKLIEKTAKGISNLLIQWKSIQKIKQKDEVSESLFERTSMVEKPTTNESHVRTLMFDTMESITQSIAKRLLPPDNGSELLIKASESQVDVQVTLSTNPTSLVNQTHSELSRTNNVTVIMYPATNSSTNDIRSFAVISVFYDFPWSSDTDRVSSYMSVNARNYVKGDVHTVSVPVRFSLLRGPTRKNAKLYYRPVCAFLVPNSQEEEWDTYGCTAIQDKDYVTTCECNHTTHFAILMKAFGDELPEPFNKSLEVLSMILSAISIALLSVTILIFITYRRVLLKDRMLIHFHLIIALLGGYVSLLVGSAFATHNEQPTIPCIISAMVSHYFFLVVFMW</sequence>
<dbReference type="GeneTree" id="ENSGT00940000173397"/>
<dbReference type="PANTHER" id="PTHR12011">
    <property type="entry name" value="ADHESION G-PROTEIN COUPLED RECEPTOR"/>
    <property type="match status" value="1"/>
</dbReference>
<evidence type="ECO:0000313" key="11">
    <source>
        <dbReference type="Proteomes" id="UP000008144"/>
    </source>
</evidence>
<keyword evidence="11" id="KW-1185">Reference proteome</keyword>
<evidence type="ECO:0000256" key="5">
    <source>
        <dbReference type="ARBA" id="ARBA00023157"/>
    </source>
</evidence>
<dbReference type="AlphaFoldDB" id="H2XLI6"/>
<protein>
    <submittedName>
        <fullName evidence="10">Uncharacterized protein</fullName>
    </submittedName>
</protein>
<feature type="transmembrane region" description="Helical" evidence="6">
    <location>
        <begin position="611"/>
        <end position="634"/>
    </location>
</feature>
<reference evidence="10" key="2">
    <citation type="journal article" date="2008" name="Genome Biol.">
        <title>Improved genome assembly and evidence-based global gene model set for the chordate Ciona intestinalis: new insight into intron and operon populations.</title>
        <authorList>
            <person name="Satou Y."/>
            <person name="Mineta K."/>
            <person name="Ogasawara M."/>
            <person name="Sasakura Y."/>
            <person name="Shoguchi E."/>
            <person name="Ueno K."/>
            <person name="Yamada L."/>
            <person name="Matsumoto J."/>
            <person name="Wasserscheid J."/>
            <person name="Dewar K."/>
            <person name="Wiley G.B."/>
            <person name="Macmil S.L."/>
            <person name="Roe B.A."/>
            <person name="Zeller R.W."/>
            <person name="Hastings K.E."/>
            <person name="Lemaire P."/>
            <person name="Lindquist E."/>
            <person name="Endo T."/>
            <person name="Hotta K."/>
            <person name="Inaba K."/>
        </authorList>
    </citation>
    <scope>NUCLEOTIDE SEQUENCE [LARGE SCALE GENOMIC DNA]</scope>
    <source>
        <strain evidence="10">wild type</strain>
    </source>
</reference>
<dbReference type="Gene3D" id="1.20.1070.10">
    <property type="entry name" value="Rhodopsin 7-helix transmembrane proteins"/>
    <property type="match status" value="1"/>
</dbReference>
<dbReference type="InterPro" id="IPR000832">
    <property type="entry name" value="GPCR_2_secretin-like"/>
</dbReference>
<dbReference type="SMART" id="SM00303">
    <property type="entry name" value="GPS"/>
    <property type="match status" value="1"/>
</dbReference>
<reference evidence="11" key="1">
    <citation type="journal article" date="2002" name="Science">
        <title>The draft genome of Ciona intestinalis: insights into chordate and vertebrate origins.</title>
        <authorList>
            <person name="Dehal P."/>
            <person name="Satou Y."/>
            <person name="Campbell R.K."/>
            <person name="Chapman J."/>
            <person name="Degnan B."/>
            <person name="De Tomaso A."/>
            <person name="Davidson B."/>
            <person name="Di Gregorio A."/>
            <person name="Gelpke M."/>
            <person name="Goodstein D.M."/>
            <person name="Harafuji N."/>
            <person name="Hastings K.E."/>
            <person name="Ho I."/>
            <person name="Hotta K."/>
            <person name="Huang W."/>
            <person name="Kawashima T."/>
            <person name="Lemaire P."/>
            <person name="Martinez D."/>
            <person name="Meinertzhagen I.A."/>
            <person name="Necula S."/>
            <person name="Nonaka M."/>
            <person name="Putnam N."/>
            <person name="Rash S."/>
            <person name="Saiga H."/>
            <person name="Satake M."/>
            <person name="Terry A."/>
            <person name="Yamada L."/>
            <person name="Wang H.G."/>
            <person name="Awazu S."/>
            <person name="Azumi K."/>
            <person name="Boore J."/>
            <person name="Branno M."/>
            <person name="Chin-Bow S."/>
            <person name="DeSantis R."/>
            <person name="Doyle S."/>
            <person name="Francino P."/>
            <person name="Keys D.N."/>
            <person name="Haga S."/>
            <person name="Hayashi H."/>
            <person name="Hino K."/>
            <person name="Imai K.S."/>
            <person name="Inaba K."/>
            <person name="Kano S."/>
            <person name="Kobayashi K."/>
            <person name="Kobayashi M."/>
            <person name="Lee B.I."/>
            <person name="Makabe K.W."/>
            <person name="Manohar C."/>
            <person name="Matassi G."/>
            <person name="Medina M."/>
            <person name="Mochizuki Y."/>
            <person name="Mount S."/>
            <person name="Morishita T."/>
            <person name="Miura S."/>
            <person name="Nakayama A."/>
            <person name="Nishizaka S."/>
            <person name="Nomoto H."/>
            <person name="Ohta F."/>
            <person name="Oishi K."/>
            <person name="Rigoutsos I."/>
            <person name="Sano M."/>
            <person name="Sasaki A."/>
            <person name="Sasakura Y."/>
            <person name="Shoguchi E."/>
            <person name="Shin-i T."/>
            <person name="Spagnuolo A."/>
            <person name="Stainier D."/>
            <person name="Suzuki M.M."/>
            <person name="Tassy O."/>
            <person name="Takatori N."/>
            <person name="Tokuoka M."/>
            <person name="Yagi K."/>
            <person name="Yoshizaki F."/>
            <person name="Wada S."/>
            <person name="Zhang C."/>
            <person name="Hyatt P.D."/>
            <person name="Larimer F."/>
            <person name="Detter C."/>
            <person name="Doggett N."/>
            <person name="Glavina T."/>
            <person name="Hawkins T."/>
            <person name="Richardson P."/>
            <person name="Lucas S."/>
            <person name="Kohara Y."/>
            <person name="Levine M."/>
            <person name="Satoh N."/>
            <person name="Rokhsar D.S."/>
        </authorList>
    </citation>
    <scope>NUCLEOTIDE SEQUENCE [LARGE SCALE GENOMIC DNA]</scope>
</reference>
<feature type="domain" description="G-protein coupled receptors family 2 profile 2" evidence="9">
    <location>
        <begin position="576"/>
        <end position="661"/>
    </location>
</feature>
<accession>H2XLI6</accession>
<feature type="chain" id="PRO_5003577640" evidence="7">
    <location>
        <begin position="25"/>
        <end position="661"/>
    </location>
</feature>
<feature type="signal peptide" evidence="7">
    <location>
        <begin position="1"/>
        <end position="24"/>
    </location>
</feature>
<keyword evidence="5" id="KW-1015">Disulfide bond</keyword>
<comment type="subcellular location">
    <subcellularLocation>
        <location evidence="1">Membrane</location>
        <topology evidence="1">Multi-pass membrane protein</topology>
    </subcellularLocation>
</comment>
<dbReference type="InterPro" id="IPR057244">
    <property type="entry name" value="GAIN_B"/>
</dbReference>
<keyword evidence="7" id="KW-0732">Signal</keyword>
<dbReference type="GO" id="GO:0004930">
    <property type="term" value="F:G protein-coupled receptor activity"/>
    <property type="evidence" value="ECO:0000318"/>
    <property type="project" value="GO_Central"/>
</dbReference>
<name>H2XLI6_CIOIN</name>
<dbReference type="Pfam" id="PF00002">
    <property type="entry name" value="7tm_2"/>
    <property type="match status" value="1"/>
</dbReference>
<dbReference type="PROSITE" id="PS50221">
    <property type="entry name" value="GAIN_B"/>
    <property type="match status" value="1"/>
</dbReference>
<feature type="transmembrane region" description="Helical" evidence="6">
    <location>
        <begin position="578"/>
        <end position="599"/>
    </location>
</feature>
<dbReference type="InParanoid" id="H2XLI6"/>
<dbReference type="PANTHER" id="PTHR12011:SF471">
    <property type="entry name" value="G-PROTEIN COUPLED RECEPTORS FAMILY 2 PROFILE 2 DOMAIN-CONTAINING PROTEIN"/>
    <property type="match status" value="1"/>
</dbReference>
<dbReference type="InterPro" id="IPR046338">
    <property type="entry name" value="GAIN_dom_sf"/>
</dbReference>
<organism evidence="10 11">
    <name type="scientific">Ciona intestinalis</name>
    <name type="common">Transparent sea squirt</name>
    <name type="synonym">Ascidia intestinalis</name>
    <dbReference type="NCBI Taxonomy" id="7719"/>
    <lineage>
        <taxon>Eukaryota</taxon>
        <taxon>Metazoa</taxon>
        <taxon>Chordata</taxon>
        <taxon>Tunicata</taxon>
        <taxon>Ascidiacea</taxon>
        <taxon>Phlebobranchia</taxon>
        <taxon>Cionidae</taxon>
        <taxon>Ciona</taxon>
    </lineage>
</organism>
<feature type="domain" description="GAIN-B" evidence="8">
    <location>
        <begin position="403"/>
        <end position="567"/>
    </location>
</feature>
<dbReference type="PROSITE" id="PS50261">
    <property type="entry name" value="G_PROTEIN_RECEP_F2_4"/>
    <property type="match status" value="1"/>
</dbReference>